<dbReference type="AlphaFoldDB" id="A0A8S0S1E5"/>
<keyword evidence="1" id="KW-0472">Membrane</keyword>
<keyword evidence="1" id="KW-0812">Transmembrane</keyword>
<evidence type="ECO:0000313" key="2">
    <source>
        <dbReference type="EMBL" id="CAA2986175.1"/>
    </source>
</evidence>
<dbReference type="PANTHER" id="PTHR35997:SF6">
    <property type="entry name" value="COTTON FIBER PROTEIN"/>
    <property type="match status" value="1"/>
</dbReference>
<name>A0A8S0S1E5_OLEEU</name>
<comment type="caution">
    <text evidence="2">The sequence shown here is derived from an EMBL/GenBank/DDBJ whole genome shotgun (WGS) entry which is preliminary data.</text>
</comment>
<protein>
    <submittedName>
        <fullName evidence="2">Uncharacterized protein</fullName>
    </submittedName>
</protein>
<dbReference type="Proteomes" id="UP000594638">
    <property type="component" value="Unassembled WGS sequence"/>
</dbReference>
<gene>
    <name evidence="2" type="ORF">OLEA9_A003848</name>
</gene>
<reference evidence="2 3" key="1">
    <citation type="submission" date="2019-12" db="EMBL/GenBank/DDBJ databases">
        <authorList>
            <person name="Alioto T."/>
            <person name="Alioto T."/>
            <person name="Gomez Garrido J."/>
        </authorList>
    </citation>
    <scope>NUCLEOTIDE SEQUENCE [LARGE SCALE GENOMIC DNA]</scope>
</reference>
<accession>A0A8S0S1E5</accession>
<dbReference type="OrthoDB" id="680761at2759"/>
<evidence type="ECO:0000256" key="1">
    <source>
        <dbReference type="SAM" id="Phobius"/>
    </source>
</evidence>
<keyword evidence="3" id="KW-1185">Reference proteome</keyword>
<feature type="transmembrane region" description="Helical" evidence="1">
    <location>
        <begin position="61"/>
        <end position="80"/>
    </location>
</feature>
<sequence>MGVQYLDFPENPLNLHKFKEYPEKTTNLKSFWGFLLSIVIYISIFYIFNLCPSTVLSTTKFWFFILNTLILIIAADFGSFSASKEHDVYEEEYEKNARTRNISSFGIQEIPDDQKEEITYQKETVDQKLPEEKIIKTAMHVHVPVPMAHVNTETEEEGKQIITINENVKSPTENLDQRKQEIDQKNGAGQEEEKKKIARFNSEKMTMEFKQEEKTVLQRSLSDMNEGSVEENEFSAMSVEELNRRVEEFIRRFNREIRDQAARNRH</sequence>
<organism evidence="2 3">
    <name type="scientific">Olea europaea subsp. europaea</name>
    <dbReference type="NCBI Taxonomy" id="158383"/>
    <lineage>
        <taxon>Eukaryota</taxon>
        <taxon>Viridiplantae</taxon>
        <taxon>Streptophyta</taxon>
        <taxon>Embryophyta</taxon>
        <taxon>Tracheophyta</taxon>
        <taxon>Spermatophyta</taxon>
        <taxon>Magnoliopsida</taxon>
        <taxon>eudicotyledons</taxon>
        <taxon>Gunneridae</taxon>
        <taxon>Pentapetalae</taxon>
        <taxon>asterids</taxon>
        <taxon>lamiids</taxon>
        <taxon>Lamiales</taxon>
        <taxon>Oleaceae</taxon>
        <taxon>Oleeae</taxon>
        <taxon>Olea</taxon>
    </lineage>
</organism>
<dbReference type="PANTHER" id="PTHR35997">
    <property type="entry name" value="COTTON FIBER PROTEIN-RELATED"/>
    <property type="match status" value="1"/>
</dbReference>
<dbReference type="Gramene" id="OE9A003848T1">
    <property type="protein sequence ID" value="OE9A003848C1"/>
    <property type="gene ID" value="OE9A003848"/>
</dbReference>
<feature type="transmembrane region" description="Helical" evidence="1">
    <location>
        <begin position="31"/>
        <end position="49"/>
    </location>
</feature>
<keyword evidence="1" id="KW-1133">Transmembrane helix</keyword>
<evidence type="ECO:0000313" key="3">
    <source>
        <dbReference type="Proteomes" id="UP000594638"/>
    </source>
</evidence>
<dbReference type="EMBL" id="CACTIH010003845">
    <property type="protein sequence ID" value="CAA2986175.1"/>
    <property type="molecule type" value="Genomic_DNA"/>
</dbReference>
<proteinExistence type="predicted"/>